<accession>A0A327Z6M1</accession>
<dbReference type="RefSeq" id="WP_111652245.1">
    <property type="nucleotide sequence ID" value="NZ_JACHWI010000010.1"/>
</dbReference>
<proteinExistence type="predicted"/>
<dbReference type="Proteomes" id="UP000249341">
    <property type="component" value="Unassembled WGS sequence"/>
</dbReference>
<keyword evidence="1" id="KW-0808">Transferase</keyword>
<dbReference type="PANTHER" id="PTHR34822">
    <property type="entry name" value="GRPB DOMAIN PROTEIN (AFU_ORTHOLOGUE AFUA_1G01530)"/>
    <property type="match status" value="1"/>
</dbReference>
<dbReference type="PANTHER" id="PTHR34822:SF1">
    <property type="entry name" value="GRPB FAMILY PROTEIN"/>
    <property type="match status" value="1"/>
</dbReference>
<dbReference type="AlphaFoldDB" id="A0A327Z6M1"/>
<dbReference type="Pfam" id="PF04229">
    <property type="entry name" value="GrpB"/>
    <property type="match status" value="1"/>
</dbReference>
<dbReference type="InterPro" id="IPR007344">
    <property type="entry name" value="GrpB/CoaE"/>
</dbReference>
<evidence type="ECO:0000313" key="1">
    <source>
        <dbReference type="EMBL" id="RAK31329.1"/>
    </source>
</evidence>
<keyword evidence="2" id="KW-1185">Reference proteome</keyword>
<dbReference type="EMBL" id="QLMJ01000015">
    <property type="protein sequence ID" value="RAK31329.1"/>
    <property type="molecule type" value="Genomic_DNA"/>
</dbReference>
<dbReference type="InterPro" id="IPR043519">
    <property type="entry name" value="NT_sf"/>
</dbReference>
<sequence length="179" mass="20165">MIVVVVDHDPGWAARFAEVGASLREALGDVAVRIDHIGSTSVPGMAAKPIVDIQVSVASLEPVSVFRDPLVGCGWVYRAENAERTKRYFREGPGRPRTHLHVRQAGSFSEQFALLFRDFLRVDERTAREYALLKRELAERYREDRHGYTDAKASFVWEVIRRADGWAQRVGWQPGGSDA</sequence>
<comment type="caution">
    <text evidence="1">The sequence shown here is derived from an EMBL/GenBank/DDBJ whole genome shotgun (WGS) entry which is preliminary data.</text>
</comment>
<dbReference type="Gene3D" id="3.30.460.10">
    <property type="entry name" value="Beta Polymerase, domain 2"/>
    <property type="match status" value="1"/>
</dbReference>
<gene>
    <name evidence="1" type="ORF">B0I29_115135</name>
</gene>
<dbReference type="OrthoDB" id="9799092at2"/>
<dbReference type="SUPFAM" id="SSF81301">
    <property type="entry name" value="Nucleotidyltransferase"/>
    <property type="match status" value="1"/>
</dbReference>
<dbReference type="GO" id="GO:0016740">
    <property type="term" value="F:transferase activity"/>
    <property type="evidence" value="ECO:0007669"/>
    <property type="project" value="UniProtKB-KW"/>
</dbReference>
<reference evidence="1 2" key="1">
    <citation type="submission" date="2018-06" db="EMBL/GenBank/DDBJ databases">
        <title>Genomic Encyclopedia of Type Strains, Phase III (KMG-III): the genomes of soil and plant-associated and newly described type strains.</title>
        <authorList>
            <person name="Whitman W."/>
        </authorList>
    </citation>
    <scope>NUCLEOTIDE SEQUENCE [LARGE SCALE GENOMIC DNA]</scope>
    <source>
        <strain evidence="1 2">CGMCC 4.7090</strain>
    </source>
</reference>
<protein>
    <submittedName>
        <fullName evidence="1">GrpB-like predicted nucleotidyltransferase (UPF0157 family)</fullName>
    </submittedName>
</protein>
<evidence type="ECO:0000313" key="2">
    <source>
        <dbReference type="Proteomes" id="UP000249341"/>
    </source>
</evidence>
<name>A0A327Z6M1_9ACTN</name>
<organism evidence="1 2">
    <name type="scientific">Actinoplanes lutulentus</name>
    <dbReference type="NCBI Taxonomy" id="1287878"/>
    <lineage>
        <taxon>Bacteria</taxon>
        <taxon>Bacillati</taxon>
        <taxon>Actinomycetota</taxon>
        <taxon>Actinomycetes</taxon>
        <taxon>Micromonosporales</taxon>
        <taxon>Micromonosporaceae</taxon>
        <taxon>Actinoplanes</taxon>
    </lineage>
</organism>